<dbReference type="Pfam" id="PF10396">
    <property type="entry name" value="TrmE_N"/>
    <property type="match status" value="1"/>
</dbReference>
<dbReference type="EMBL" id="JAGFNZ010000003">
    <property type="protein sequence ID" value="MBW7572907.1"/>
    <property type="molecule type" value="Genomic_DNA"/>
</dbReference>
<keyword evidence="6" id="KW-0378">Hydrolase</keyword>
<dbReference type="Gene3D" id="1.20.120.430">
    <property type="entry name" value="tRNA modification GTPase MnmE domain 2"/>
    <property type="match status" value="1"/>
</dbReference>
<dbReference type="InterPro" id="IPR025867">
    <property type="entry name" value="MnmE_helical"/>
</dbReference>
<dbReference type="Gene3D" id="3.30.1360.120">
    <property type="entry name" value="Probable tRNA modification gtpase trme, domain 1"/>
    <property type="match status" value="1"/>
</dbReference>
<dbReference type="Proteomes" id="UP000719942">
    <property type="component" value="Unassembled WGS sequence"/>
</dbReference>
<evidence type="ECO:0000256" key="6">
    <source>
        <dbReference type="HAMAP-Rule" id="MF_00379"/>
    </source>
</evidence>
<dbReference type="InterPro" id="IPR004520">
    <property type="entry name" value="GTPase_MnmE"/>
</dbReference>
<dbReference type="InterPro" id="IPR031168">
    <property type="entry name" value="G_TrmE"/>
</dbReference>
<dbReference type="Gene3D" id="3.40.50.300">
    <property type="entry name" value="P-loop containing nucleotide triphosphate hydrolases"/>
    <property type="match status" value="1"/>
</dbReference>
<dbReference type="RefSeq" id="WP_219965325.1">
    <property type="nucleotide sequence ID" value="NZ_JAGFNZ010000003.1"/>
</dbReference>
<organism evidence="9 10">
    <name type="scientific">Caproiciproducens faecalis</name>
    <dbReference type="NCBI Taxonomy" id="2820301"/>
    <lineage>
        <taxon>Bacteria</taxon>
        <taxon>Bacillati</taxon>
        <taxon>Bacillota</taxon>
        <taxon>Clostridia</taxon>
        <taxon>Eubacteriales</taxon>
        <taxon>Acutalibacteraceae</taxon>
        <taxon>Caproiciproducens</taxon>
    </lineage>
</organism>
<dbReference type="NCBIfam" id="TIGR00450">
    <property type="entry name" value="mnmE_trmE_thdF"/>
    <property type="match status" value="1"/>
</dbReference>
<keyword evidence="10" id="KW-1185">Reference proteome</keyword>
<keyword evidence="6" id="KW-0479">Metal-binding</keyword>
<evidence type="ECO:0000313" key="10">
    <source>
        <dbReference type="Proteomes" id="UP000719942"/>
    </source>
</evidence>
<dbReference type="InterPro" id="IPR005225">
    <property type="entry name" value="Small_GTP-bd"/>
</dbReference>
<feature type="binding site" evidence="6">
    <location>
        <position position="93"/>
    </location>
    <ligand>
        <name>(6S)-5-formyl-5,6,7,8-tetrahydrofolate</name>
        <dbReference type="ChEBI" id="CHEBI:57457"/>
    </ligand>
</feature>
<evidence type="ECO:0000313" key="9">
    <source>
        <dbReference type="EMBL" id="MBW7572907.1"/>
    </source>
</evidence>
<gene>
    <name evidence="6 9" type="primary">mnmE</name>
    <name evidence="6" type="synonym">trmE</name>
    <name evidence="9" type="ORF">J5W02_08780</name>
</gene>
<feature type="binding site" evidence="6">
    <location>
        <position position="242"/>
    </location>
    <ligand>
        <name>Mg(2+)</name>
        <dbReference type="ChEBI" id="CHEBI:18420"/>
    </ligand>
</feature>
<dbReference type="InterPro" id="IPR027266">
    <property type="entry name" value="TrmE/GcvT-like"/>
</dbReference>
<dbReference type="PANTHER" id="PTHR42714:SF2">
    <property type="entry name" value="TRNA MODIFICATION GTPASE GTPBP3, MITOCHONDRIAL"/>
    <property type="match status" value="1"/>
</dbReference>
<dbReference type="HAMAP" id="MF_00379">
    <property type="entry name" value="GTPase_MnmE"/>
    <property type="match status" value="1"/>
</dbReference>
<feature type="binding site" evidence="6">
    <location>
        <position position="30"/>
    </location>
    <ligand>
        <name>(6S)-5-formyl-5,6,7,8-tetrahydrofolate</name>
        <dbReference type="ChEBI" id="CHEBI:57457"/>
    </ligand>
</feature>
<keyword evidence="4 6" id="KW-0630">Potassium</keyword>
<comment type="subunit">
    <text evidence="6">Homodimer. Heterotetramer of two MnmE and two MnmG subunits.</text>
</comment>
<dbReference type="PANTHER" id="PTHR42714">
    <property type="entry name" value="TRNA MODIFICATION GTPASE GTPBP3"/>
    <property type="match status" value="1"/>
</dbReference>
<dbReference type="InterPro" id="IPR006073">
    <property type="entry name" value="GTP-bd"/>
</dbReference>
<comment type="function">
    <text evidence="6">Exhibits a very high intrinsic GTPase hydrolysis rate. Involved in the addition of a carboxymethylaminomethyl (cmnm) group at the wobble position (U34) of certain tRNAs, forming tRNA-cmnm(5)s(2)U34.</text>
</comment>
<feature type="domain" description="TrmE-type G" evidence="8">
    <location>
        <begin position="228"/>
        <end position="385"/>
    </location>
</feature>
<feature type="binding site" evidence="6">
    <location>
        <begin position="282"/>
        <end position="285"/>
    </location>
    <ligand>
        <name>GTP</name>
        <dbReference type="ChEBI" id="CHEBI:37565"/>
    </ligand>
</feature>
<evidence type="ECO:0000259" key="8">
    <source>
        <dbReference type="PROSITE" id="PS51709"/>
    </source>
</evidence>
<feature type="binding site" evidence="6">
    <location>
        <begin position="238"/>
        <end position="243"/>
    </location>
    <ligand>
        <name>GTP</name>
        <dbReference type="ChEBI" id="CHEBI:37565"/>
    </ligand>
</feature>
<evidence type="ECO:0000256" key="7">
    <source>
        <dbReference type="RuleBase" id="RU003313"/>
    </source>
</evidence>
<keyword evidence="6" id="KW-0460">Magnesium</keyword>
<evidence type="ECO:0000256" key="5">
    <source>
        <dbReference type="ARBA" id="ARBA00023134"/>
    </source>
</evidence>
<feature type="binding site" evidence="6">
    <location>
        <begin position="257"/>
        <end position="263"/>
    </location>
    <ligand>
        <name>GTP</name>
        <dbReference type="ChEBI" id="CHEBI:37565"/>
    </ligand>
</feature>
<comment type="caution">
    <text evidence="9">The sequence shown here is derived from an EMBL/GenBank/DDBJ whole genome shotgun (WGS) entry which is preliminary data.</text>
</comment>
<comment type="caution">
    <text evidence="6">Lacks conserved residue(s) required for the propagation of feature annotation.</text>
</comment>
<comment type="similarity">
    <text evidence="1 6 7">Belongs to the TRAFAC class TrmE-Era-EngA-EngB-Septin-like GTPase superfamily. TrmE GTPase family.</text>
</comment>
<dbReference type="Pfam" id="PF01926">
    <property type="entry name" value="MMR_HSR1"/>
    <property type="match status" value="1"/>
</dbReference>
<protein>
    <recommendedName>
        <fullName evidence="6">tRNA modification GTPase MnmE</fullName>
        <ecNumber evidence="6">3.6.-.-</ecNumber>
    </recommendedName>
</protein>
<comment type="cofactor">
    <cofactor evidence="6">
        <name>K(+)</name>
        <dbReference type="ChEBI" id="CHEBI:29103"/>
    </cofactor>
    <text evidence="6">Binds 1 potassium ion per subunit.</text>
</comment>
<name>A0ABS7DNP1_9FIRM</name>
<accession>A0ABS7DNP1</accession>
<dbReference type="NCBIfam" id="TIGR00231">
    <property type="entry name" value="small_GTP"/>
    <property type="match status" value="1"/>
</dbReference>
<dbReference type="InterPro" id="IPR027417">
    <property type="entry name" value="P-loop_NTPase"/>
</dbReference>
<dbReference type="CDD" id="cd04164">
    <property type="entry name" value="trmE"/>
    <property type="match status" value="1"/>
</dbReference>
<dbReference type="Pfam" id="PF12631">
    <property type="entry name" value="MnmE_helical"/>
    <property type="match status" value="1"/>
</dbReference>
<dbReference type="CDD" id="cd14858">
    <property type="entry name" value="TrmE_N"/>
    <property type="match status" value="1"/>
</dbReference>
<dbReference type="InterPro" id="IPR018948">
    <property type="entry name" value="GTP-bd_TrmE_N"/>
</dbReference>
<feature type="binding site" evidence="6">
    <location>
        <position position="132"/>
    </location>
    <ligand>
        <name>(6S)-5-formyl-5,6,7,8-tetrahydrofolate</name>
        <dbReference type="ChEBI" id="CHEBI:57457"/>
    </ligand>
</feature>
<keyword evidence="6" id="KW-0963">Cytoplasm</keyword>
<evidence type="ECO:0000256" key="1">
    <source>
        <dbReference type="ARBA" id="ARBA00011043"/>
    </source>
</evidence>
<dbReference type="PROSITE" id="PS51709">
    <property type="entry name" value="G_TRME"/>
    <property type="match status" value="1"/>
</dbReference>
<proteinExistence type="inferred from homology"/>
<evidence type="ECO:0000256" key="4">
    <source>
        <dbReference type="ARBA" id="ARBA00022958"/>
    </source>
</evidence>
<dbReference type="EC" id="3.6.-.-" evidence="6"/>
<comment type="subcellular location">
    <subcellularLocation>
        <location evidence="6">Cytoplasm</location>
    </subcellularLocation>
</comment>
<keyword evidence="2 6" id="KW-0819">tRNA processing</keyword>
<feature type="binding site" evidence="6">
    <location>
        <position position="463"/>
    </location>
    <ligand>
        <name>(6S)-5-formyl-5,6,7,8-tetrahydrofolate</name>
        <dbReference type="ChEBI" id="CHEBI:57457"/>
    </ligand>
</feature>
<evidence type="ECO:0000256" key="3">
    <source>
        <dbReference type="ARBA" id="ARBA00022741"/>
    </source>
</evidence>
<dbReference type="InterPro" id="IPR027368">
    <property type="entry name" value="MnmE_dom2"/>
</dbReference>
<dbReference type="SUPFAM" id="SSF52540">
    <property type="entry name" value="P-loop containing nucleoside triphosphate hydrolases"/>
    <property type="match status" value="1"/>
</dbReference>
<keyword evidence="3 6" id="KW-0547">Nucleotide-binding</keyword>
<sequence length="463" mass="49458">MKNNNGYTPSTKTIAAISTPQAPGGIGIVRISGPQAKEIAGKVFLSRHGKTLEEINGYTALYGRVHDGETDIDEAIALNFTAPASFTGEDVVELSCHGGLYIMRRVLKAVFAAGAVPAGPGEFTRRAFLNGKIGLTEAESIMQIISAQGEQAAKAALAGHDGALEKKIIRIRGMLIEAAAHLSAWADYPEDDIPEVNPEILETTLLTVKSEIETLLRQFDAGRAIREGVATVIAGRPNVGKSTLMNLLAGCERSIVTEYAGTTRDIVEDTVILGDVPLCLSDTAGIHITNDPVEKIGVDRARGKLREAQLVLAVFDSSQELNEEDRELISAIRDSSAIAVVNKSDLPPAIDIKYIKKHFQQIVYISALSGDGLQEMRDAVAEVLRTSELNPADGILFTERQRDDARRAGDCVREALTAVESGVTLDAVTVSIEGAVSALLELTGERASEAVVDSVFSHFCVGK</sequence>
<feature type="binding site" evidence="6">
    <location>
        <position position="263"/>
    </location>
    <ligand>
        <name>Mg(2+)</name>
        <dbReference type="ChEBI" id="CHEBI:18420"/>
    </ligand>
</feature>
<evidence type="ECO:0000256" key="2">
    <source>
        <dbReference type="ARBA" id="ARBA00022694"/>
    </source>
</evidence>
<keyword evidence="5 6" id="KW-0342">GTP-binding</keyword>
<reference evidence="9 10" key="1">
    <citation type="submission" date="2021-03" db="EMBL/GenBank/DDBJ databases">
        <title>Caproiciproducens sp. nov. isolated from feces of cow.</title>
        <authorList>
            <person name="Choi J.-Y."/>
        </authorList>
    </citation>
    <scope>NUCLEOTIDE SEQUENCE [LARGE SCALE GENOMIC DNA]</scope>
    <source>
        <strain evidence="9 10">AGMB10547</strain>
    </source>
</reference>